<comment type="caution">
    <text evidence="1">The sequence shown here is derived from an EMBL/GenBank/DDBJ whole genome shotgun (WGS) entry which is preliminary data.</text>
</comment>
<evidence type="ECO:0000313" key="2">
    <source>
        <dbReference type="Proteomes" id="UP001168338"/>
    </source>
</evidence>
<dbReference type="EMBL" id="VCYH01000003">
    <property type="protein sequence ID" value="MDN7024344.1"/>
    <property type="molecule type" value="Genomic_DNA"/>
</dbReference>
<sequence>MTNEKEGDYCTVCGGIRPDAITTKTILVDGRETGINRLDEIIAGVRKLNLTDTAAIRENLLKAVQECNYVPTKKMDAYADAILQEYRNAGE</sequence>
<dbReference type="Proteomes" id="UP001168338">
    <property type="component" value="Unassembled WGS sequence"/>
</dbReference>
<dbReference type="RefSeq" id="WP_301663443.1">
    <property type="nucleotide sequence ID" value="NZ_VCYH01000003.1"/>
</dbReference>
<protein>
    <submittedName>
        <fullName evidence="1">NAC family transcription factor</fullName>
    </submittedName>
</protein>
<keyword evidence="2" id="KW-1185">Reference proteome</keyword>
<accession>A0ABT8M8V4</accession>
<gene>
    <name evidence="1" type="ORF">FGU65_05470</name>
</gene>
<name>A0ABT8M8V4_9EURY</name>
<evidence type="ECO:0000313" key="1">
    <source>
        <dbReference type="EMBL" id="MDN7024344.1"/>
    </source>
</evidence>
<reference evidence="1" key="1">
    <citation type="submission" date="2019-05" db="EMBL/GenBank/DDBJ databases">
        <title>Methanoculleus sp. FWC-SCC1, a methanogenic archaeon isolated from deep marine cold seep.</title>
        <authorList>
            <person name="Chen Y.-W."/>
            <person name="Chen S.-C."/>
            <person name="Teng N.-H."/>
            <person name="Lai M.-C."/>
        </authorList>
    </citation>
    <scope>NUCLEOTIDE SEQUENCE</scope>
    <source>
        <strain evidence="1">FWC-SCC1</strain>
    </source>
</reference>
<proteinExistence type="predicted"/>
<organism evidence="1 2">
    <name type="scientific">Methanoculleus frigidifontis</name>
    <dbReference type="NCBI Taxonomy" id="2584085"/>
    <lineage>
        <taxon>Archaea</taxon>
        <taxon>Methanobacteriati</taxon>
        <taxon>Methanobacteriota</taxon>
        <taxon>Stenosarchaea group</taxon>
        <taxon>Methanomicrobia</taxon>
        <taxon>Methanomicrobiales</taxon>
        <taxon>Methanomicrobiaceae</taxon>
        <taxon>Methanoculleus</taxon>
    </lineage>
</organism>